<comment type="similarity">
    <text evidence="1">Belongs to the ABC transporter superfamily.</text>
</comment>
<dbReference type="RefSeq" id="WP_151969586.1">
    <property type="nucleotide sequence ID" value="NZ_AP019860.1"/>
</dbReference>
<keyword evidence="4 6" id="KW-0067">ATP-binding</keyword>
<dbReference type="EMBL" id="AP019860">
    <property type="protein sequence ID" value="BBM85487.1"/>
    <property type="molecule type" value="Genomic_DNA"/>
</dbReference>
<evidence type="ECO:0000256" key="1">
    <source>
        <dbReference type="ARBA" id="ARBA00005417"/>
    </source>
</evidence>
<dbReference type="GO" id="GO:0005524">
    <property type="term" value="F:ATP binding"/>
    <property type="evidence" value="ECO:0007669"/>
    <property type="project" value="UniProtKB-KW"/>
</dbReference>
<dbReference type="OrthoDB" id="9808363at2"/>
<evidence type="ECO:0000256" key="2">
    <source>
        <dbReference type="ARBA" id="ARBA00022448"/>
    </source>
</evidence>
<sequence>MTNNVLVTAKKINHIYGKRQALHEIDFDIFSGEILALVGANGAGKSTLLKILAGFLRPTAGKMEVFGYEPYIKREKVMRKVRFAFAPPPLYDNLTAWENMEFLVRLGLPKKEYPQQQEIERVLSLVGLKERVHDRVAGFSFGMRQRLILAQALLPMPELLVLDEPTDGLDPLAIRELRVLLCKLRDEHQVTILLSSHLLSEIEKIADRVLFIHEGKKIFYGNIKDLIKTKSTLQVKIHGDITMIPQIFPHAKIESNHTFQLQANTMELEEMRDTLQHHDIKLCEFYHHKVSLEDAFLEELQNKEKQNDL</sequence>
<dbReference type="AlphaFoldDB" id="A0A5S9IPU1"/>
<dbReference type="SMART" id="SM00382">
    <property type="entry name" value="AAA"/>
    <property type="match status" value="1"/>
</dbReference>
<keyword evidence="2" id="KW-0813">Transport</keyword>
<dbReference type="SUPFAM" id="SSF52540">
    <property type="entry name" value="P-loop containing nucleoside triphosphate hydrolases"/>
    <property type="match status" value="1"/>
</dbReference>
<keyword evidence="7" id="KW-1185">Reference proteome</keyword>
<evidence type="ECO:0000313" key="6">
    <source>
        <dbReference type="EMBL" id="BBM85487.1"/>
    </source>
</evidence>
<name>A0A5S9IPU1_UABAM</name>
<organism evidence="6 7">
    <name type="scientific">Uabimicrobium amorphum</name>
    <dbReference type="NCBI Taxonomy" id="2596890"/>
    <lineage>
        <taxon>Bacteria</taxon>
        <taxon>Pseudomonadati</taxon>
        <taxon>Planctomycetota</taxon>
        <taxon>Candidatus Uabimicrobiia</taxon>
        <taxon>Candidatus Uabimicrobiales</taxon>
        <taxon>Candidatus Uabimicrobiaceae</taxon>
        <taxon>Candidatus Uabimicrobium</taxon>
    </lineage>
</organism>
<dbReference type="PANTHER" id="PTHR43335:SF4">
    <property type="entry name" value="ABC TRANSPORTER, ATP-BINDING PROTEIN"/>
    <property type="match status" value="1"/>
</dbReference>
<protein>
    <submittedName>
        <fullName evidence="6">Bacitracin ABC transporter ATP-binding protein</fullName>
    </submittedName>
</protein>
<dbReference type="InterPro" id="IPR003593">
    <property type="entry name" value="AAA+_ATPase"/>
</dbReference>
<evidence type="ECO:0000259" key="5">
    <source>
        <dbReference type="PROSITE" id="PS50893"/>
    </source>
</evidence>
<dbReference type="GO" id="GO:0016887">
    <property type="term" value="F:ATP hydrolysis activity"/>
    <property type="evidence" value="ECO:0007669"/>
    <property type="project" value="InterPro"/>
</dbReference>
<dbReference type="Gene3D" id="3.40.50.300">
    <property type="entry name" value="P-loop containing nucleotide triphosphate hydrolases"/>
    <property type="match status" value="1"/>
</dbReference>
<dbReference type="KEGG" id="uam:UABAM_03856"/>
<dbReference type="PANTHER" id="PTHR43335">
    <property type="entry name" value="ABC TRANSPORTER, ATP-BINDING PROTEIN"/>
    <property type="match status" value="1"/>
</dbReference>
<evidence type="ECO:0000313" key="7">
    <source>
        <dbReference type="Proteomes" id="UP000326354"/>
    </source>
</evidence>
<proteinExistence type="inferred from homology"/>
<dbReference type="InterPro" id="IPR017871">
    <property type="entry name" value="ABC_transporter-like_CS"/>
</dbReference>
<dbReference type="InterPro" id="IPR027417">
    <property type="entry name" value="P-loop_NTPase"/>
</dbReference>
<dbReference type="PROSITE" id="PS00211">
    <property type="entry name" value="ABC_TRANSPORTER_1"/>
    <property type="match status" value="1"/>
</dbReference>
<evidence type="ECO:0000256" key="4">
    <source>
        <dbReference type="ARBA" id="ARBA00022840"/>
    </source>
</evidence>
<dbReference type="Proteomes" id="UP000326354">
    <property type="component" value="Chromosome"/>
</dbReference>
<accession>A0A5S9IPU1</accession>
<gene>
    <name evidence="6" type="ORF">UABAM_03856</name>
</gene>
<dbReference type="PROSITE" id="PS50893">
    <property type="entry name" value="ABC_TRANSPORTER_2"/>
    <property type="match status" value="1"/>
</dbReference>
<dbReference type="Pfam" id="PF00005">
    <property type="entry name" value="ABC_tran"/>
    <property type="match status" value="1"/>
</dbReference>
<keyword evidence="3" id="KW-0547">Nucleotide-binding</keyword>
<evidence type="ECO:0000256" key="3">
    <source>
        <dbReference type="ARBA" id="ARBA00022741"/>
    </source>
</evidence>
<feature type="domain" description="ABC transporter" evidence="5">
    <location>
        <begin position="7"/>
        <end position="239"/>
    </location>
</feature>
<dbReference type="InterPro" id="IPR003439">
    <property type="entry name" value="ABC_transporter-like_ATP-bd"/>
</dbReference>
<reference evidence="6 7" key="1">
    <citation type="submission" date="2019-08" db="EMBL/GenBank/DDBJ databases">
        <title>Complete genome sequence of Candidatus Uab amorphum.</title>
        <authorList>
            <person name="Shiratori T."/>
            <person name="Suzuki S."/>
            <person name="Kakizawa Y."/>
            <person name="Ishida K."/>
        </authorList>
    </citation>
    <scope>NUCLEOTIDE SEQUENCE [LARGE SCALE GENOMIC DNA]</scope>
    <source>
        <strain evidence="6 7">SRT547</strain>
    </source>
</reference>